<reference evidence="1 2" key="1">
    <citation type="submission" date="2022-02" db="EMBL/GenBank/DDBJ databases">
        <authorList>
            <person name="Min J."/>
        </authorList>
    </citation>
    <scope>NUCLEOTIDE SEQUENCE [LARGE SCALE GENOMIC DNA]</scope>
    <source>
        <strain evidence="1 2">GR10-1</strain>
    </source>
</reference>
<sequence length="89" mass="10011">MNDVLIKQIAELSALEVQGNASIKSSNIKDDGSVSDNFKKLFMERTFNISVPYVAKYGINLNNQKINIEEKNKQVYIVLPNPSCLAMNF</sequence>
<gene>
    <name evidence="1" type="ORF">MKP09_16890</name>
</gene>
<dbReference type="EMBL" id="JAKWBL010000003">
    <property type="protein sequence ID" value="MCH5599463.1"/>
    <property type="molecule type" value="Genomic_DNA"/>
</dbReference>
<evidence type="ECO:0000313" key="1">
    <source>
        <dbReference type="EMBL" id="MCH5599463.1"/>
    </source>
</evidence>
<dbReference type="RefSeq" id="WP_240831489.1">
    <property type="nucleotide sequence ID" value="NZ_JAKWBL010000003.1"/>
</dbReference>
<evidence type="ECO:0000313" key="2">
    <source>
        <dbReference type="Proteomes" id="UP001202248"/>
    </source>
</evidence>
<organism evidence="1 2">
    <name type="scientific">Niabella ginsengisoli</name>
    <dbReference type="NCBI Taxonomy" id="522298"/>
    <lineage>
        <taxon>Bacteria</taxon>
        <taxon>Pseudomonadati</taxon>
        <taxon>Bacteroidota</taxon>
        <taxon>Chitinophagia</taxon>
        <taxon>Chitinophagales</taxon>
        <taxon>Chitinophagaceae</taxon>
        <taxon>Niabella</taxon>
    </lineage>
</organism>
<dbReference type="InterPro" id="IPR025324">
    <property type="entry name" value="DUF4230"/>
</dbReference>
<comment type="caution">
    <text evidence="1">The sequence shown here is derived from an EMBL/GenBank/DDBJ whole genome shotgun (WGS) entry which is preliminary data.</text>
</comment>
<dbReference type="Pfam" id="PF14014">
    <property type="entry name" value="DUF4230"/>
    <property type="match status" value="1"/>
</dbReference>
<keyword evidence="2" id="KW-1185">Reference proteome</keyword>
<accession>A0ABS9SM74</accession>
<proteinExistence type="predicted"/>
<dbReference type="Proteomes" id="UP001202248">
    <property type="component" value="Unassembled WGS sequence"/>
</dbReference>
<protein>
    <submittedName>
        <fullName evidence="1">DUF4230 domain-containing protein</fullName>
    </submittedName>
</protein>
<name>A0ABS9SM74_9BACT</name>